<dbReference type="OMA" id="EYDPIIF"/>
<dbReference type="RefSeq" id="XP_001276004.1">
    <property type="nucleotide sequence ID" value="XM_001276003.1"/>
</dbReference>
<dbReference type="eggNOG" id="KOG3947">
    <property type="taxonomic scope" value="Eukaryota"/>
</dbReference>
<name>A1C857_ASPCL</name>
<feature type="domain" description="Calcineurin-like phosphoesterase" evidence="1">
    <location>
        <begin position="55"/>
        <end position="240"/>
    </location>
</feature>
<accession>A1C857</accession>
<gene>
    <name evidence="2" type="ORF">ACLA_076180</name>
</gene>
<sequence>MALGTASPLDSLLHRPEQESLWNRLLNSPLTTIATLLYNHFAQKPVSNHYEPPIRLVCISDTHNTTPALPDGDLLIHAGDLTQSGTRAELDAQIAWLDEQPHRYKLVIAGNHELCLDPSQPAYDPTALDWKSLIYLHASSMQLSFGSRRVNVFGAPYTPRHGNWAFQYPRSDDFWNTVEMEIPDHDGAMDMDMDVNVLITHGPPRGHLDLGRGCASLRACLWRLPPLRRPAVHVFGHVHGGYGVERARWDGLQRAYEGVVDGRAKWVNFVLVGWYAVRRMLGLGGIGSGSGRETVMVNGAAVGGVRDEKRRGAICVDI</sequence>
<dbReference type="AlphaFoldDB" id="A1C857"/>
<dbReference type="VEuPathDB" id="FungiDB:ACLA_076180"/>
<dbReference type="GO" id="GO:0016787">
    <property type="term" value="F:hydrolase activity"/>
    <property type="evidence" value="ECO:0007669"/>
    <property type="project" value="InterPro"/>
</dbReference>
<dbReference type="CDD" id="cd07379">
    <property type="entry name" value="MPP_239FB"/>
    <property type="match status" value="1"/>
</dbReference>
<proteinExistence type="predicted"/>
<dbReference type="InterPro" id="IPR004843">
    <property type="entry name" value="Calcineurin-like_PHP"/>
</dbReference>
<reference evidence="2 3" key="1">
    <citation type="journal article" date="2008" name="PLoS Genet.">
        <title>Genomic islands in the pathogenic filamentous fungus Aspergillus fumigatus.</title>
        <authorList>
            <person name="Fedorova N.D."/>
            <person name="Khaldi N."/>
            <person name="Joardar V.S."/>
            <person name="Maiti R."/>
            <person name="Amedeo P."/>
            <person name="Anderson M.J."/>
            <person name="Crabtree J."/>
            <person name="Silva J.C."/>
            <person name="Badger J.H."/>
            <person name="Albarraq A."/>
            <person name="Angiuoli S."/>
            <person name="Bussey H."/>
            <person name="Bowyer P."/>
            <person name="Cotty P.J."/>
            <person name="Dyer P.S."/>
            <person name="Egan A."/>
            <person name="Galens K."/>
            <person name="Fraser-Liggett C.M."/>
            <person name="Haas B.J."/>
            <person name="Inman J.M."/>
            <person name="Kent R."/>
            <person name="Lemieux S."/>
            <person name="Malavazi I."/>
            <person name="Orvis J."/>
            <person name="Roemer T."/>
            <person name="Ronning C.M."/>
            <person name="Sundaram J.P."/>
            <person name="Sutton G."/>
            <person name="Turner G."/>
            <person name="Venter J.C."/>
            <person name="White O.R."/>
            <person name="Whitty B.R."/>
            <person name="Youngman P."/>
            <person name="Wolfe K.H."/>
            <person name="Goldman G.H."/>
            <person name="Wortman J.R."/>
            <person name="Jiang B."/>
            <person name="Denning D.W."/>
            <person name="Nierman W.C."/>
        </authorList>
    </citation>
    <scope>NUCLEOTIDE SEQUENCE [LARGE SCALE GENOMIC DNA]</scope>
    <source>
        <strain evidence="3">ATCC 1007 / CBS 513.65 / DSM 816 / NCTC 3887 / NRRL 1</strain>
    </source>
</reference>
<dbReference type="OrthoDB" id="630188at2759"/>
<dbReference type="PANTHER" id="PTHR12905:SF28">
    <property type="entry name" value="RHAMNOGALACTURONATE LYASE C-RELATED"/>
    <property type="match status" value="1"/>
</dbReference>
<dbReference type="InterPro" id="IPR029052">
    <property type="entry name" value="Metallo-depent_PP-like"/>
</dbReference>
<evidence type="ECO:0000259" key="1">
    <source>
        <dbReference type="Pfam" id="PF00149"/>
    </source>
</evidence>
<keyword evidence="3" id="KW-1185">Reference proteome</keyword>
<dbReference type="EMBL" id="DS027045">
    <property type="protein sequence ID" value="EAW14578.1"/>
    <property type="molecule type" value="Genomic_DNA"/>
</dbReference>
<organism evidence="2 3">
    <name type="scientific">Aspergillus clavatus (strain ATCC 1007 / CBS 513.65 / DSM 816 / NCTC 3887 / NRRL 1 / QM 1276 / 107)</name>
    <dbReference type="NCBI Taxonomy" id="344612"/>
    <lineage>
        <taxon>Eukaryota</taxon>
        <taxon>Fungi</taxon>
        <taxon>Dikarya</taxon>
        <taxon>Ascomycota</taxon>
        <taxon>Pezizomycotina</taxon>
        <taxon>Eurotiomycetes</taxon>
        <taxon>Eurotiomycetidae</taxon>
        <taxon>Eurotiales</taxon>
        <taxon>Aspergillaceae</taxon>
        <taxon>Aspergillus</taxon>
        <taxon>Aspergillus subgen. Fumigati</taxon>
    </lineage>
</organism>
<dbReference type="SUPFAM" id="SSF56300">
    <property type="entry name" value="Metallo-dependent phosphatases"/>
    <property type="match status" value="1"/>
</dbReference>
<dbReference type="KEGG" id="act:ACLA_076180"/>
<protein>
    <submittedName>
        <fullName evidence="2">Phosphoesterase, putative</fullName>
    </submittedName>
</protein>
<dbReference type="Pfam" id="PF00149">
    <property type="entry name" value="Metallophos"/>
    <property type="match status" value="1"/>
</dbReference>
<dbReference type="Gene3D" id="3.60.21.10">
    <property type="match status" value="1"/>
</dbReference>
<dbReference type="InterPro" id="IPR051693">
    <property type="entry name" value="UPF0046_metallophosphoest"/>
</dbReference>
<dbReference type="PANTHER" id="PTHR12905">
    <property type="entry name" value="METALLOPHOSPHOESTERASE"/>
    <property type="match status" value="1"/>
</dbReference>
<dbReference type="Proteomes" id="UP000006701">
    <property type="component" value="Unassembled WGS sequence"/>
</dbReference>
<evidence type="ECO:0000313" key="3">
    <source>
        <dbReference type="Proteomes" id="UP000006701"/>
    </source>
</evidence>
<dbReference type="HOGENOM" id="CLU_041441_3_1_1"/>
<evidence type="ECO:0000313" key="2">
    <source>
        <dbReference type="EMBL" id="EAW14578.1"/>
    </source>
</evidence>
<dbReference type="GeneID" id="4707828"/>